<dbReference type="Proteomes" id="UP000003704">
    <property type="component" value="Unassembled WGS sequence"/>
</dbReference>
<evidence type="ECO:0000313" key="3">
    <source>
        <dbReference type="Proteomes" id="UP000003704"/>
    </source>
</evidence>
<protein>
    <recommendedName>
        <fullName evidence="4">Lectin</fullName>
    </recommendedName>
</protein>
<feature type="compositionally biased region" description="Polar residues" evidence="1">
    <location>
        <begin position="32"/>
        <end position="43"/>
    </location>
</feature>
<gene>
    <name evidence="2" type="ORF">WQQ_12520</name>
</gene>
<organism evidence="2 3">
    <name type="scientific">Hydrocarboniphaga effusa AP103</name>
    <dbReference type="NCBI Taxonomy" id="1172194"/>
    <lineage>
        <taxon>Bacteria</taxon>
        <taxon>Pseudomonadati</taxon>
        <taxon>Pseudomonadota</taxon>
        <taxon>Gammaproteobacteria</taxon>
        <taxon>Nevskiales</taxon>
        <taxon>Nevskiaceae</taxon>
        <taxon>Hydrocarboniphaga</taxon>
    </lineage>
</organism>
<feature type="region of interest" description="Disordered" evidence="1">
    <location>
        <begin position="18"/>
        <end position="50"/>
    </location>
</feature>
<dbReference type="STRING" id="1172194.WQQ_12520"/>
<evidence type="ECO:0008006" key="4">
    <source>
        <dbReference type="Google" id="ProtNLM"/>
    </source>
</evidence>
<proteinExistence type="predicted"/>
<dbReference type="RefSeq" id="WP_007184206.1">
    <property type="nucleotide sequence ID" value="NZ_CALRNS020000011.1"/>
</dbReference>
<accession>I8TBD1</accession>
<comment type="caution">
    <text evidence="2">The sequence shown here is derived from an EMBL/GenBank/DDBJ whole genome shotgun (WGS) entry which is preliminary data.</text>
</comment>
<evidence type="ECO:0000256" key="1">
    <source>
        <dbReference type="SAM" id="MobiDB-lite"/>
    </source>
</evidence>
<reference evidence="2 3" key="1">
    <citation type="journal article" date="2012" name="J. Bacteriol.">
        <title>Genome Sequence of n-Alkane-Degrading Hydrocarboniphaga effusa Strain AP103T (ATCC BAA-332T).</title>
        <authorList>
            <person name="Chang H.K."/>
            <person name="Zylstra G.J."/>
            <person name="Chae J.C."/>
        </authorList>
    </citation>
    <scope>NUCLEOTIDE SEQUENCE [LARGE SCALE GENOMIC DNA]</scope>
    <source>
        <strain evidence="2 3">AP103</strain>
    </source>
</reference>
<name>I8TBD1_9GAMM</name>
<keyword evidence="3" id="KW-1185">Reference proteome</keyword>
<dbReference type="AlphaFoldDB" id="I8TBD1"/>
<dbReference type="EMBL" id="AKGD01000001">
    <property type="protein sequence ID" value="EIT71115.1"/>
    <property type="molecule type" value="Genomic_DNA"/>
</dbReference>
<sequence length="206" mass="22031">MRLLSGIAFALLASCKQQSEPGSIAPGPASQPPTAESPQTQAVPGSPADAPASFAETAPIGFEGFGPAHFGDDEESVRQSWGRPLKITGTDQDSCRLLIPEPRIGSTYRIVFMLEDKKLVRYVVDVDQYLAPGGLKVGASADEVLKAYAGHVEAMPHKYVEGAQYLVVTPPQGGDKRLLFETDAQGKVIAWRIGLMPQVMYVEGCS</sequence>
<evidence type="ECO:0000313" key="2">
    <source>
        <dbReference type="EMBL" id="EIT71115.1"/>
    </source>
</evidence>
<dbReference type="PROSITE" id="PS51257">
    <property type="entry name" value="PROKAR_LIPOPROTEIN"/>
    <property type="match status" value="1"/>
</dbReference>